<evidence type="ECO:0000256" key="1">
    <source>
        <dbReference type="SAM" id="SignalP"/>
    </source>
</evidence>
<protein>
    <submittedName>
        <fullName evidence="2">Uncharacterized protein</fullName>
    </submittedName>
</protein>
<feature type="signal peptide" evidence="1">
    <location>
        <begin position="1"/>
        <end position="17"/>
    </location>
</feature>
<organism evidence="2 3">
    <name type="scientific">Chryseobacterium gambrini</name>
    <dbReference type="NCBI Taxonomy" id="373672"/>
    <lineage>
        <taxon>Bacteria</taxon>
        <taxon>Pseudomonadati</taxon>
        <taxon>Bacteroidota</taxon>
        <taxon>Flavobacteriia</taxon>
        <taxon>Flavobacteriales</taxon>
        <taxon>Weeksellaceae</taxon>
        <taxon>Chryseobacterium group</taxon>
        <taxon>Chryseobacterium</taxon>
    </lineage>
</organism>
<dbReference type="Proteomes" id="UP000185781">
    <property type="component" value="Unassembled WGS sequence"/>
</dbReference>
<proteinExistence type="predicted"/>
<accession>A0A1N7LGK0</accession>
<dbReference type="RefSeq" id="WP_027380902.1">
    <property type="nucleotide sequence ID" value="NZ_FTOV01000002.1"/>
</dbReference>
<feature type="chain" id="PRO_5009943322" evidence="1">
    <location>
        <begin position="18"/>
        <end position="148"/>
    </location>
</feature>
<evidence type="ECO:0000313" key="2">
    <source>
        <dbReference type="EMBL" id="SIS72945.1"/>
    </source>
</evidence>
<evidence type="ECO:0000313" key="3">
    <source>
        <dbReference type="Proteomes" id="UP000185781"/>
    </source>
</evidence>
<keyword evidence="1" id="KW-0732">Signal</keyword>
<name>A0A1N7LGK0_9FLAO</name>
<dbReference type="STRING" id="373672.SAMN05421785_102221"/>
<dbReference type="OrthoDB" id="1267188at2"/>
<reference evidence="2 3" key="1">
    <citation type="submission" date="2017-01" db="EMBL/GenBank/DDBJ databases">
        <authorList>
            <person name="Mah S.A."/>
            <person name="Swanson W.J."/>
            <person name="Moy G.W."/>
            <person name="Vacquier V.D."/>
        </authorList>
    </citation>
    <scope>NUCLEOTIDE SEQUENCE [LARGE SCALE GENOMIC DNA]</scope>
    <source>
        <strain evidence="2 3">DSM 18014</strain>
    </source>
</reference>
<dbReference type="AlphaFoldDB" id="A0A1N7LGK0"/>
<gene>
    <name evidence="2" type="ORF">SAMN05421785_102221</name>
</gene>
<sequence length="148" mass="17060">MRKILFIFLLISTLGFAQTTEVIPNSNFIEKKELIFKDGKLHIEKKIFLENGKNESIPVKLDFFGDETVLNFDLKKVDKIILSAAENAKYKLKSPSTFRPYSIVIRPINKDYWYTNVFFSGENDYGAKKDSSSMAEIDNEGNVLKDYN</sequence>
<dbReference type="EMBL" id="FTOV01000002">
    <property type="protein sequence ID" value="SIS72945.1"/>
    <property type="molecule type" value="Genomic_DNA"/>
</dbReference>